<sequence length="115" mass="13181">MKKVIIREKSFDFALQIIKLSKSLIENHEFVLSNQILKSGTSIGANVEESQSAESTRDFIHKLNISLKEAKETRYWLLLFKKGKVLDLDYEPYLANVDEIIRILVKIIKTSSGLV</sequence>
<dbReference type="AlphaFoldDB" id="A0A1F4XLL6"/>
<dbReference type="SUPFAM" id="SSF158446">
    <property type="entry name" value="IVS-encoded protein-like"/>
    <property type="match status" value="1"/>
</dbReference>
<dbReference type="EMBL" id="MEWR01000002">
    <property type="protein sequence ID" value="OGC82632.1"/>
    <property type="molecule type" value="Genomic_DNA"/>
</dbReference>
<comment type="caution">
    <text evidence="1">The sequence shown here is derived from an EMBL/GenBank/DDBJ whole genome shotgun (WGS) entry which is preliminary data.</text>
</comment>
<dbReference type="Pfam" id="PF05635">
    <property type="entry name" value="23S_rRNA_IVP"/>
    <property type="match status" value="1"/>
</dbReference>
<dbReference type="Proteomes" id="UP000177614">
    <property type="component" value="Unassembled WGS sequence"/>
</dbReference>
<dbReference type="PIRSF" id="PIRSF035652">
    <property type="entry name" value="CHP02436"/>
    <property type="match status" value="1"/>
</dbReference>
<evidence type="ECO:0000313" key="1">
    <source>
        <dbReference type="EMBL" id="OGC82632.1"/>
    </source>
</evidence>
<name>A0A1F4XLL6_9BACT</name>
<accession>A0A1F4XLL6</accession>
<dbReference type="Gene3D" id="1.20.1440.60">
    <property type="entry name" value="23S rRNA-intervening sequence"/>
    <property type="match status" value="1"/>
</dbReference>
<dbReference type="PANTHER" id="PTHR38471:SF2">
    <property type="entry name" value="FOUR HELIX BUNDLE PROTEIN"/>
    <property type="match status" value="1"/>
</dbReference>
<organism evidence="1 2">
    <name type="scientific">Candidatus Abawacabacteria bacterium RBG_16_42_10</name>
    <dbReference type="NCBI Taxonomy" id="1817814"/>
    <lineage>
        <taxon>Bacteria</taxon>
        <taxon>Candidatus Abawacaibacteriota</taxon>
    </lineage>
</organism>
<reference evidence="1 2" key="1">
    <citation type="journal article" date="2016" name="Nat. Commun.">
        <title>Thousands of microbial genomes shed light on interconnected biogeochemical processes in an aquifer system.</title>
        <authorList>
            <person name="Anantharaman K."/>
            <person name="Brown C.T."/>
            <person name="Hug L.A."/>
            <person name="Sharon I."/>
            <person name="Castelle C.J."/>
            <person name="Probst A.J."/>
            <person name="Thomas B.C."/>
            <person name="Singh A."/>
            <person name="Wilkins M.J."/>
            <person name="Karaoz U."/>
            <person name="Brodie E.L."/>
            <person name="Williams K.H."/>
            <person name="Hubbard S.S."/>
            <person name="Banfield J.F."/>
        </authorList>
    </citation>
    <scope>NUCLEOTIDE SEQUENCE [LARGE SCALE GENOMIC DNA]</scope>
</reference>
<gene>
    <name evidence="1" type="ORF">A2V81_03945</name>
</gene>
<dbReference type="InterPro" id="IPR012657">
    <property type="entry name" value="23S_rRNA-intervening_sequence"/>
</dbReference>
<evidence type="ECO:0000313" key="2">
    <source>
        <dbReference type="Proteomes" id="UP000177614"/>
    </source>
</evidence>
<dbReference type="STRING" id="1817814.A2V81_03945"/>
<dbReference type="NCBIfam" id="TIGR02436">
    <property type="entry name" value="four helix bundle protein"/>
    <property type="match status" value="1"/>
</dbReference>
<dbReference type="PANTHER" id="PTHR38471">
    <property type="entry name" value="FOUR HELIX BUNDLE PROTEIN"/>
    <property type="match status" value="1"/>
</dbReference>
<proteinExistence type="predicted"/>
<protein>
    <submittedName>
        <fullName evidence="1">Four helix bundle protein</fullName>
    </submittedName>
</protein>
<dbReference type="InterPro" id="IPR036583">
    <property type="entry name" value="23S_rRNA_IVS_sf"/>
</dbReference>